<feature type="transmembrane region" description="Helical" evidence="1">
    <location>
        <begin position="137"/>
        <end position="164"/>
    </location>
</feature>
<dbReference type="Proteomes" id="UP000034835">
    <property type="component" value="Unassembled WGS sequence"/>
</dbReference>
<dbReference type="AlphaFoldDB" id="A0A0G1LU10"/>
<accession>A0A0G1LU10</accession>
<gene>
    <name evidence="2" type="ORF">UW68_C0040G0014</name>
</gene>
<feature type="transmembrane region" description="Helical" evidence="1">
    <location>
        <begin position="12"/>
        <end position="36"/>
    </location>
</feature>
<sequence>MKPWLAKSLTTFWAAFYLIAFRAMGGLIFSPIIFWLGIWKGSLVVFLLSGVWATVFYVLLLQSDSFEHTMEIANSFFAKHPGKVTKWIRTKFFQGDRLPIAWPWFIVVFVGESPLTGTLLVRLYFHKNEWKQGLFWIWIGTFMDILIGFTPVYGTGVAVVHALFSWLGWG</sequence>
<feature type="transmembrane region" description="Helical" evidence="1">
    <location>
        <begin position="101"/>
        <end position="125"/>
    </location>
</feature>
<organism evidence="2 3">
    <name type="scientific">Candidatus Collierbacteria bacterium GW2011_GWB1_44_6</name>
    <dbReference type="NCBI Taxonomy" id="1618384"/>
    <lineage>
        <taxon>Bacteria</taxon>
        <taxon>Candidatus Collieribacteriota</taxon>
    </lineage>
</organism>
<proteinExistence type="predicted"/>
<comment type="caution">
    <text evidence="2">The sequence shown here is derived from an EMBL/GenBank/DDBJ whole genome shotgun (WGS) entry which is preliminary data.</text>
</comment>
<dbReference type="EMBL" id="LCJG01000040">
    <property type="protein sequence ID" value="KKT72332.1"/>
    <property type="molecule type" value="Genomic_DNA"/>
</dbReference>
<feature type="transmembrane region" description="Helical" evidence="1">
    <location>
        <begin position="43"/>
        <end position="60"/>
    </location>
</feature>
<reference evidence="2 3" key="1">
    <citation type="journal article" date="2015" name="Nature">
        <title>rRNA introns, odd ribosomes, and small enigmatic genomes across a large radiation of phyla.</title>
        <authorList>
            <person name="Brown C.T."/>
            <person name="Hug L.A."/>
            <person name="Thomas B.C."/>
            <person name="Sharon I."/>
            <person name="Castelle C.J."/>
            <person name="Singh A."/>
            <person name="Wilkins M.J."/>
            <person name="Williams K.H."/>
            <person name="Banfield J.F."/>
        </authorList>
    </citation>
    <scope>NUCLEOTIDE SEQUENCE [LARGE SCALE GENOMIC DNA]</scope>
</reference>
<protein>
    <submittedName>
        <fullName evidence="2">Uncharacterized protein</fullName>
    </submittedName>
</protein>
<keyword evidence="1" id="KW-0812">Transmembrane</keyword>
<keyword evidence="1" id="KW-1133">Transmembrane helix</keyword>
<keyword evidence="1" id="KW-0472">Membrane</keyword>
<name>A0A0G1LU10_9BACT</name>
<evidence type="ECO:0000313" key="3">
    <source>
        <dbReference type="Proteomes" id="UP000034835"/>
    </source>
</evidence>
<evidence type="ECO:0000256" key="1">
    <source>
        <dbReference type="SAM" id="Phobius"/>
    </source>
</evidence>
<evidence type="ECO:0000313" key="2">
    <source>
        <dbReference type="EMBL" id="KKT72332.1"/>
    </source>
</evidence>